<evidence type="ECO:0000313" key="5">
    <source>
        <dbReference type="Proteomes" id="UP000185024"/>
    </source>
</evidence>
<evidence type="ECO:0000256" key="1">
    <source>
        <dbReference type="SAM" id="MobiDB-lite"/>
    </source>
</evidence>
<evidence type="ECO:0000259" key="3">
    <source>
        <dbReference type="Pfam" id="PF07995"/>
    </source>
</evidence>
<dbReference type="Gene3D" id="2.120.10.30">
    <property type="entry name" value="TolB, C-terminal domain"/>
    <property type="match status" value="1"/>
</dbReference>
<dbReference type="Proteomes" id="UP000185024">
    <property type="component" value="Unassembled WGS sequence"/>
</dbReference>
<sequence>MPTRYAMPNRYVGPLMTPRRSLRLQAKRWIAPSLAGLLLASTAQAEVVHDALETDHFAITIERVANGFANPWAVAFLPDGRYLVSERSGELNLVDSDGQTQVLEGMPRVSQNGQGGLLDVALHPEFGDGEHDWIYFTWSKPEGDNSRSALSRVKWKGDSLGDVEHLFVQDRASSPGRHYGSRLAWLKDGTLLMSIGDRGVDPSRAQASDDHAGSTLRLTETGEAPGDNPFVDDDDTLDEIYTMGNRNIQGITVLSNGEPWATEHGPRTGDELNQIVPGNNYGWPEVSLGNDYSTNEPIGVESKPGMVDPVYRFDGRFAPSGLAEVTSDAFEPWQGSLLAGGLGSQKLLRLTLEEGQVAGEELILEGEIGRIRDVRQGPDEAIYLLTDGGQGSLYRLTPSER</sequence>
<keyword evidence="2" id="KW-0732">Signal</keyword>
<evidence type="ECO:0000313" key="4">
    <source>
        <dbReference type="EMBL" id="SIN67932.1"/>
    </source>
</evidence>
<dbReference type="AlphaFoldDB" id="A0A1N6CU51"/>
<dbReference type="InterPro" id="IPR011041">
    <property type="entry name" value="Quinoprot_gluc/sorb_DH_b-prop"/>
</dbReference>
<reference evidence="4 5" key="1">
    <citation type="submission" date="2016-11" db="EMBL/GenBank/DDBJ databases">
        <authorList>
            <person name="Jaros S."/>
            <person name="Januszkiewicz K."/>
            <person name="Wedrychowicz H."/>
        </authorList>
    </citation>
    <scope>NUCLEOTIDE SEQUENCE [LARGE SCALE GENOMIC DNA]</scope>
    <source>
        <strain evidence="4 5">ACAM 239</strain>
    </source>
</reference>
<dbReference type="SUPFAM" id="SSF50952">
    <property type="entry name" value="Soluble quinoprotein glucose dehydrogenase"/>
    <property type="match status" value="1"/>
</dbReference>
<evidence type="ECO:0000256" key="2">
    <source>
        <dbReference type="SAM" id="SignalP"/>
    </source>
</evidence>
<name>A0A1N6CU51_9GAMM</name>
<proteinExistence type="predicted"/>
<dbReference type="EMBL" id="FSQX01000001">
    <property type="protein sequence ID" value="SIN67932.1"/>
    <property type="molecule type" value="Genomic_DNA"/>
</dbReference>
<dbReference type="InterPro" id="IPR011042">
    <property type="entry name" value="6-blade_b-propeller_TolB-like"/>
</dbReference>
<feature type="signal peptide" evidence="2">
    <location>
        <begin position="1"/>
        <end position="45"/>
    </location>
</feature>
<dbReference type="PANTHER" id="PTHR19328:SF75">
    <property type="entry name" value="ALDOSE SUGAR DEHYDROGENASE YLII"/>
    <property type="match status" value="1"/>
</dbReference>
<dbReference type="PANTHER" id="PTHR19328">
    <property type="entry name" value="HEDGEHOG-INTERACTING PROTEIN"/>
    <property type="match status" value="1"/>
</dbReference>
<gene>
    <name evidence="4" type="ORF">SAMN05878438_2289</name>
</gene>
<organism evidence="4 5">
    <name type="scientific">Vreelandella aquamarina</name>
    <dbReference type="NCBI Taxonomy" id="77097"/>
    <lineage>
        <taxon>Bacteria</taxon>
        <taxon>Pseudomonadati</taxon>
        <taxon>Pseudomonadota</taxon>
        <taxon>Gammaproteobacteria</taxon>
        <taxon>Oceanospirillales</taxon>
        <taxon>Halomonadaceae</taxon>
        <taxon>Vreelandella</taxon>
    </lineage>
</organism>
<dbReference type="InterPro" id="IPR012938">
    <property type="entry name" value="Glc/Sorbosone_DH"/>
</dbReference>
<feature type="domain" description="Glucose/Sorbosone dehydrogenase" evidence="3">
    <location>
        <begin position="69"/>
        <end position="395"/>
    </location>
</feature>
<accession>A0A1N6CU51</accession>
<feature type="chain" id="PRO_5013269392" evidence="2">
    <location>
        <begin position="46"/>
        <end position="401"/>
    </location>
</feature>
<protein>
    <submittedName>
        <fullName evidence="4">Glucose/arabinose dehydrogenase, beta-propeller fold</fullName>
    </submittedName>
</protein>
<dbReference type="Pfam" id="PF07995">
    <property type="entry name" value="GSDH"/>
    <property type="match status" value="1"/>
</dbReference>
<feature type="region of interest" description="Disordered" evidence="1">
    <location>
        <begin position="201"/>
        <end position="231"/>
    </location>
</feature>